<proteinExistence type="predicted"/>
<comment type="caution">
    <text evidence="2">The sequence shown here is derived from an EMBL/GenBank/DDBJ whole genome shotgun (WGS) entry which is preliminary data.</text>
</comment>
<reference evidence="3" key="2">
    <citation type="submission" date="2016-01" db="EMBL/GenBank/DDBJ databases">
        <title>Draft Genome Sequence of Paenibacillus amylolyticus Heshi-A3 that Was Isolated from Fermented Rice Bran with Aging Salted Mackerel, Which Was Named Heshiko as Traditional Fermented Seafood in Japan.</title>
        <authorList>
            <person name="Akuzawa S."/>
            <person name="Nakagawa J."/>
            <person name="Kanekatsu T."/>
            <person name="Kubota E."/>
            <person name="Ohtake R."/>
            <person name="Suzuki T."/>
            <person name="Kanesaki Y."/>
        </authorList>
    </citation>
    <scope>NUCLEOTIDE SEQUENCE [LARGE SCALE GENOMIC DNA]</scope>
    <source>
        <strain evidence="3">Heshi-A3</strain>
    </source>
</reference>
<gene>
    <name evidence="2" type="ORF">PAHA3_5342</name>
</gene>
<feature type="compositionally biased region" description="Basic and acidic residues" evidence="1">
    <location>
        <begin position="14"/>
        <end position="23"/>
    </location>
</feature>
<evidence type="ECO:0000313" key="3">
    <source>
        <dbReference type="Proteomes" id="UP000069697"/>
    </source>
</evidence>
<dbReference type="EMBL" id="BCNV01000008">
    <property type="protein sequence ID" value="GAS85220.1"/>
    <property type="molecule type" value="Genomic_DNA"/>
</dbReference>
<reference evidence="2 3" key="1">
    <citation type="journal article" date="2016" name="Genome Announc.">
        <title>Draft Genome Sequence of Paenibacillus amylolyticus Heshi-A3, Isolated from Fermented Rice Bran in a Japanese Fermented Seafood Dish.</title>
        <authorList>
            <person name="Akuzawa S."/>
            <person name="Nagaoka J."/>
            <person name="Kanekatsu M."/>
            <person name="Kubota E."/>
            <person name="Ohtake R."/>
            <person name="Suzuki T."/>
            <person name="Kanesaki Y."/>
        </authorList>
    </citation>
    <scope>NUCLEOTIDE SEQUENCE [LARGE SCALE GENOMIC DNA]</scope>
    <source>
        <strain evidence="2 3">Heshi-A3</strain>
    </source>
</reference>
<protein>
    <submittedName>
        <fullName evidence="2">Uncharacterized protein</fullName>
    </submittedName>
</protein>
<accession>A0A124DYT6</accession>
<evidence type="ECO:0000256" key="1">
    <source>
        <dbReference type="SAM" id="MobiDB-lite"/>
    </source>
</evidence>
<sequence length="50" mass="5548">MLPFAGANAMNQQEEQRDNKADSDIPVYPSRHDGSGIENNIRSNKDTEGE</sequence>
<feature type="region of interest" description="Disordered" evidence="1">
    <location>
        <begin position="1"/>
        <end position="50"/>
    </location>
</feature>
<organism evidence="2 3">
    <name type="scientific">Paenibacillus amylolyticus</name>
    <dbReference type="NCBI Taxonomy" id="1451"/>
    <lineage>
        <taxon>Bacteria</taxon>
        <taxon>Bacillati</taxon>
        <taxon>Bacillota</taxon>
        <taxon>Bacilli</taxon>
        <taxon>Bacillales</taxon>
        <taxon>Paenibacillaceae</taxon>
        <taxon>Paenibacillus</taxon>
    </lineage>
</organism>
<dbReference type="Proteomes" id="UP000069697">
    <property type="component" value="Unassembled WGS sequence"/>
</dbReference>
<dbReference type="AlphaFoldDB" id="A0A124DYT6"/>
<evidence type="ECO:0000313" key="2">
    <source>
        <dbReference type="EMBL" id="GAS85220.1"/>
    </source>
</evidence>
<name>A0A124DYT6_PAEAM</name>